<dbReference type="EMBL" id="AP023355">
    <property type="protein sequence ID" value="BCJ38838.1"/>
    <property type="molecule type" value="Genomic_DNA"/>
</dbReference>
<dbReference type="GO" id="GO:0045892">
    <property type="term" value="P:negative regulation of DNA-templated transcription"/>
    <property type="evidence" value="ECO:0007669"/>
    <property type="project" value="InterPro"/>
</dbReference>
<evidence type="ECO:0000256" key="3">
    <source>
        <dbReference type="ARBA" id="ARBA00023163"/>
    </source>
</evidence>
<organism evidence="6 7">
    <name type="scientific">Actinocatenispora thailandica</name>
    <dbReference type="NCBI Taxonomy" id="227318"/>
    <lineage>
        <taxon>Bacteria</taxon>
        <taxon>Bacillati</taxon>
        <taxon>Actinomycetota</taxon>
        <taxon>Actinomycetes</taxon>
        <taxon>Micromonosporales</taxon>
        <taxon>Micromonosporaceae</taxon>
        <taxon>Actinocatenispora</taxon>
    </lineage>
</organism>
<dbReference type="KEGG" id="atl:Athai_63410"/>
<dbReference type="GO" id="GO:0000976">
    <property type="term" value="F:transcription cis-regulatory region binding"/>
    <property type="evidence" value="ECO:0007669"/>
    <property type="project" value="TreeGrafter"/>
</dbReference>
<keyword evidence="2" id="KW-0238">DNA-binding</keyword>
<keyword evidence="3" id="KW-0804">Transcription</keyword>
<accession>A0A7R7I013</accession>
<name>A0A7R7I013_9ACTN</name>
<evidence type="ECO:0000256" key="2">
    <source>
        <dbReference type="ARBA" id="ARBA00023125"/>
    </source>
</evidence>
<dbReference type="InterPro" id="IPR009057">
    <property type="entry name" value="Homeodomain-like_sf"/>
</dbReference>
<gene>
    <name evidence="6" type="ORF">Athai_63410</name>
</gene>
<keyword evidence="1" id="KW-0805">Transcription regulation</keyword>
<dbReference type="Proteomes" id="UP000611640">
    <property type="component" value="Chromosome"/>
</dbReference>
<keyword evidence="7" id="KW-1185">Reference proteome</keyword>
<evidence type="ECO:0000259" key="4">
    <source>
        <dbReference type="Pfam" id="PF00440"/>
    </source>
</evidence>
<dbReference type="RefSeq" id="WP_203964812.1">
    <property type="nucleotide sequence ID" value="NZ_AP023355.1"/>
</dbReference>
<reference evidence="6 7" key="1">
    <citation type="submission" date="2020-08" db="EMBL/GenBank/DDBJ databases">
        <title>Whole genome shotgun sequence of Actinocatenispora thailandica NBRC 105041.</title>
        <authorList>
            <person name="Komaki H."/>
            <person name="Tamura T."/>
        </authorList>
    </citation>
    <scope>NUCLEOTIDE SEQUENCE [LARGE SCALE GENOMIC DNA]</scope>
    <source>
        <strain evidence="6 7">NBRC 105041</strain>
    </source>
</reference>
<evidence type="ECO:0000259" key="5">
    <source>
        <dbReference type="Pfam" id="PF02909"/>
    </source>
</evidence>
<dbReference type="Pfam" id="PF00440">
    <property type="entry name" value="TetR_N"/>
    <property type="match status" value="1"/>
</dbReference>
<dbReference type="PANTHER" id="PTHR30055:SF151">
    <property type="entry name" value="TRANSCRIPTIONAL REGULATORY PROTEIN"/>
    <property type="match status" value="1"/>
</dbReference>
<sequence>MSESNEPLVWDLPEPAGRAAGPMLSRDRIVRAALAIADEHGVEAVTMRRVATALGSSTPMSLYRYVGGKGGIVDLMLDAVYGELELPAQPSGDWRADLTLLARRERDTLRRHPWFVALSHHRPMFGPNALWHNEWALRAVDGLGLDVSTMMSIVGMVVGHAQSYAQHEAEEARMRGRIGVTTDAELRATASAHVDRIAADPRYPTLARWIREAHQVAPDEQFTLGLNCLLDGIAGRLVDR</sequence>
<dbReference type="InterPro" id="IPR001647">
    <property type="entry name" value="HTH_TetR"/>
</dbReference>
<evidence type="ECO:0000256" key="1">
    <source>
        <dbReference type="ARBA" id="ARBA00023015"/>
    </source>
</evidence>
<dbReference type="Pfam" id="PF02909">
    <property type="entry name" value="TetR_C_1"/>
    <property type="match status" value="1"/>
</dbReference>
<dbReference type="GO" id="GO:0003700">
    <property type="term" value="F:DNA-binding transcription factor activity"/>
    <property type="evidence" value="ECO:0007669"/>
    <property type="project" value="TreeGrafter"/>
</dbReference>
<evidence type="ECO:0000313" key="7">
    <source>
        <dbReference type="Proteomes" id="UP000611640"/>
    </source>
</evidence>
<feature type="domain" description="Tetracycline repressor TetR C-terminal" evidence="5">
    <location>
        <begin position="86"/>
        <end position="234"/>
    </location>
</feature>
<dbReference type="Gene3D" id="1.10.10.60">
    <property type="entry name" value="Homeodomain-like"/>
    <property type="match status" value="1"/>
</dbReference>
<dbReference type="Gene3D" id="1.10.357.10">
    <property type="entry name" value="Tetracycline Repressor, domain 2"/>
    <property type="match status" value="1"/>
</dbReference>
<dbReference type="SUPFAM" id="SSF48498">
    <property type="entry name" value="Tetracyclin repressor-like, C-terminal domain"/>
    <property type="match status" value="1"/>
</dbReference>
<protein>
    <submittedName>
        <fullName evidence="6">TetR family transcriptional regulator</fullName>
    </submittedName>
</protein>
<dbReference type="PANTHER" id="PTHR30055">
    <property type="entry name" value="HTH-TYPE TRANSCRIPTIONAL REGULATOR RUTR"/>
    <property type="match status" value="1"/>
</dbReference>
<dbReference type="InterPro" id="IPR036271">
    <property type="entry name" value="Tet_transcr_reg_TetR-rel_C_sf"/>
</dbReference>
<feature type="domain" description="HTH tetR-type" evidence="4">
    <location>
        <begin position="29"/>
        <end position="73"/>
    </location>
</feature>
<dbReference type="AlphaFoldDB" id="A0A7R7I013"/>
<proteinExistence type="predicted"/>
<dbReference type="SUPFAM" id="SSF46689">
    <property type="entry name" value="Homeodomain-like"/>
    <property type="match status" value="1"/>
</dbReference>
<dbReference type="InterPro" id="IPR004111">
    <property type="entry name" value="Repressor_TetR_C"/>
</dbReference>
<dbReference type="InterPro" id="IPR050109">
    <property type="entry name" value="HTH-type_TetR-like_transc_reg"/>
</dbReference>
<evidence type="ECO:0000313" key="6">
    <source>
        <dbReference type="EMBL" id="BCJ38838.1"/>
    </source>
</evidence>